<dbReference type="PANTHER" id="PTHR45266">
    <property type="entry name" value="OXALOACETATE DECARBOXYLASE ALPHA CHAIN"/>
    <property type="match status" value="1"/>
</dbReference>
<name>A0A1I6VHU7_9RHOB</name>
<dbReference type="RefSeq" id="WP_092428209.1">
    <property type="nucleotide sequence ID" value="NZ_FNCL01000011.1"/>
</dbReference>
<protein>
    <recommendedName>
        <fullName evidence="3 9">Biotin carboxyl carrier protein of acetyl-CoA carboxylase</fullName>
    </recommendedName>
</protein>
<organism evidence="12 13">
    <name type="scientific">Alloyangia pacifica</name>
    <dbReference type="NCBI Taxonomy" id="311180"/>
    <lineage>
        <taxon>Bacteria</taxon>
        <taxon>Pseudomonadati</taxon>
        <taxon>Pseudomonadota</taxon>
        <taxon>Alphaproteobacteria</taxon>
        <taxon>Rhodobacterales</taxon>
        <taxon>Roseobacteraceae</taxon>
        <taxon>Alloyangia</taxon>
    </lineage>
</organism>
<keyword evidence="8 9" id="KW-0092">Biotin</keyword>
<dbReference type="PROSITE" id="PS50968">
    <property type="entry name" value="BIOTINYL_LIPOYL"/>
    <property type="match status" value="1"/>
</dbReference>
<evidence type="ECO:0000256" key="3">
    <source>
        <dbReference type="ARBA" id="ARBA00017562"/>
    </source>
</evidence>
<dbReference type="InterPro" id="IPR050709">
    <property type="entry name" value="Biotin_Carboxyl_Carrier/Decarb"/>
</dbReference>
<proteinExistence type="predicted"/>
<comment type="pathway">
    <text evidence="2 9">Lipid metabolism; fatty acid biosynthesis.</text>
</comment>
<dbReference type="GO" id="GO:0009317">
    <property type="term" value="C:acetyl-CoA carboxylase complex"/>
    <property type="evidence" value="ECO:0007669"/>
    <property type="project" value="InterPro"/>
</dbReference>
<evidence type="ECO:0000256" key="9">
    <source>
        <dbReference type="RuleBase" id="RU364072"/>
    </source>
</evidence>
<dbReference type="Proteomes" id="UP000199392">
    <property type="component" value="Unassembled WGS sequence"/>
</dbReference>
<dbReference type="GO" id="GO:0003989">
    <property type="term" value="F:acetyl-CoA carboxylase activity"/>
    <property type="evidence" value="ECO:0007669"/>
    <property type="project" value="InterPro"/>
</dbReference>
<dbReference type="STRING" id="311180.SAMN04488050_111104"/>
<dbReference type="AlphaFoldDB" id="A0A1I6VHU7"/>
<evidence type="ECO:0000256" key="4">
    <source>
        <dbReference type="ARBA" id="ARBA00022516"/>
    </source>
</evidence>
<keyword evidence="5 9" id="KW-0276">Fatty acid metabolism</keyword>
<evidence type="ECO:0000259" key="11">
    <source>
        <dbReference type="PROSITE" id="PS50968"/>
    </source>
</evidence>
<dbReference type="PROSITE" id="PS00188">
    <property type="entry name" value="BIOTIN"/>
    <property type="match status" value="1"/>
</dbReference>
<reference evidence="13" key="1">
    <citation type="submission" date="2016-10" db="EMBL/GenBank/DDBJ databases">
        <authorList>
            <person name="Varghese N."/>
            <person name="Submissions S."/>
        </authorList>
    </citation>
    <scope>NUCLEOTIDE SEQUENCE [LARGE SCALE GENOMIC DNA]</scope>
    <source>
        <strain evidence="13">DSM 26894</strain>
    </source>
</reference>
<comment type="function">
    <text evidence="1 9">This protein is a component of the acetyl coenzyme A carboxylase complex; first, biotin carboxylase catalyzes the carboxylation of the carrier protein and then the transcarboxylase transfers the carboxyl group to form malonyl-CoA.</text>
</comment>
<dbReference type="PRINTS" id="PR01071">
    <property type="entry name" value="ACOABIOTINCC"/>
</dbReference>
<dbReference type="UniPathway" id="UPA00094"/>
<evidence type="ECO:0000256" key="7">
    <source>
        <dbReference type="ARBA" id="ARBA00023160"/>
    </source>
</evidence>
<dbReference type="SUPFAM" id="SSF51230">
    <property type="entry name" value="Single hybrid motif"/>
    <property type="match status" value="1"/>
</dbReference>
<dbReference type="PANTHER" id="PTHR45266:SF3">
    <property type="entry name" value="OXALOACETATE DECARBOXYLASE ALPHA CHAIN"/>
    <property type="match status" value="1"/>
</dbReference>
<gene>
    <name evidence="12" type="ORF">SAMN04488050_111104</name>
</gene>
<keyword evidence="6 9" id="KW-0443">Lipid metabolism</keyword>
<dbReference type="Pfam" id="PF00364">
    <property type="entry name" value="Biotin_lipoyl"/>
    <property type="match status" value="1"/>
</dbReference>
<dbReference type="InterPro" id="IPR001882">
    <property type="entry name" value="Biotin_BS"/>
</dbReference>
<dbReference type="InterPro" id="IPR000089">
    <property type="entry name" value="Biotin_lipoyl"/>
</dbReference>
<evidence type="ECO:0000256" key="5">
    <source>
        <dbReference type="ARBA" id="ARBA00022832"/>
    </source>
</evidence>
<evidence type="ECO:0000256" key="10">
    <source>
        <dbReference type="SAM" id="MobiDB-lite"/>
    </source>
</evidence>
<accession>A0A1I6VHU7</accession>
<sequence>MAHRNVPLTLSEYEDLLRLGRAHGLDAVRIQRGDWSLDVNFAPGPAASTPAGDTLRTEGAEPPAPVQATPADTATHAVVAPVAGIVHLTAAPGEPALVAVGDKIAAGTTVAVIEAMKMMTNIDSERDGMIAEVLVAAGDMVAPGQPLFLIREVAA</sequence>
<dbReference type="GO" id="GO:0006633">
    <property type="term" value="P:fatty acid biosynthetic process"/>
    <property type="evidence" value="ECO:0007669"/>
    <property type="project" value="UniProtKB-UniPathway"/>
</dbReference>
<dbReference type="Gene3D" id="2.40.50.100">
    <property type="match status" value="1"/>
</dbReference>
<dbReference type="OrthoDB" id="9811735at2"/>
<feature type="region of interest" description="Disordered" evidence="10">
    <location>
        <begin position="46"/>
        <end position="68"/>
    </location>
</feature>
<dbReference type="InterPro" id="IPR001249">
    <property type="entry name" value="AcCoA_biotinCC"/>
</dbReference>
<feature type="domain" description="Lipoyl-binding" evidence="11">
    <location>
        <begin position="75"/>
        <end position="151"/>
    </location>
</feature>
<keyword evidence="13" id="KW-1185">Reference proteome</keyword>
<evidence type="ECO:0000256" key="8">
    <source>
        <dbReference type="ARBA" id="ARBA00023267"/>
    </source>
</evidence>
<evidence type="ECO:0000313" key="12">
    <source>
        <dbReference type="EMBL" id="SFT13282.1"/>
    </source>
</evidence>
<dbReference type="EMBL" id="FOZW01000011">
    <property type="protein sequence ID" value="SFT13282.1"/>
    <property type="molecule type" value="Genomic_DNA"/>
</dbReference>
<dbReference type="InterPro" id="IPR011053">
    <property type="entry name" value="Single_hybrid_motif"/>
</dbReference>
<keyword evidence="7 9" id="KW-0275">Fatty acid biosynthesis</keyword>
<evidence type="ECO:0000256" key="2">
    <source>
        <dbReference type="ARBA" id="ARBA00005194"/>
    </source>
</evidence>
<dbReference type="CDD" id="cd06850">
    <property type="entry name" value="biotinyl_domain"/>
    <property type="match status" value="1"/>
</dbReference>
<evidence type="ECO:0000256" key="6">
    <source>
        <dbReference type="ARBA" id="ARBA00023098"/>
    </source>
</evidence>
<evidence type="ECO:0000313" key="13">
    <source>
        <dbReference type="Proteomes" id="UP000199392"/>
    </source>
</evidence>
<keyword evidence="4 9" id="KW-0444">Lipid biosynthesis</keyword>
<evidence type="ECO:0000256" key="1">
    <source>
        <dbReference type="ARBA" id="ARBA00003761"/>
    </source>
</evidence>